<dbReference type="RefSeq" id="WP_146379995.1">
    <property type="nucleotide sequence ID" value="NZ_VOEJ01000001.1"/>
</dbReference>
<evidence type="ECO:0000313" key="3">
    <source>
        <dbReference type="EMBL" id="TWR31096.1"/>
    </source>
</evidence>
<protein>
    <submittedName>
        <fullName evidence="3">Aldo/keto reductase</fullName>
    </submittedName>
</protein>
<dbReference type="PANTHER" id="PTHR43364">
    <property type="entry name" value="NADH-SPECIFIC METHYLGLYOXAL REDUCTASE-RELATED"/>
    <property type="match status" value="1"/>
</dbReference>
<comment type="caution">
    <text evidence="3">The sequence shown here is derived from an EMBL/GenBank/DDBJ whole genome shotgun (WGS) entry which is preliminary data.</text>
</comment>
<dbReference type="InterPro" id="IPR020471">
    <property type="entry name" value="AKR"/>
</dbReference>
<dbReference type="PRINTS" id="PR00069">
    <property type="entry name" value="ALDKETRDTASE"/>
</dbReference>
<evidence type="ECO:0000256" key="1">
    <source>
        <dbReference type="ARBA" id="ARBA00023002"/>
    </source>
</evidence>
<keyword evidence="4" id="KW-1185">Reference proteome</keyword>
<dbReference type="InterPro" id="IPR023210">
    <property type="entry name" value="NADP_OxRdtase_dom"/>
</dbReference>
<dbReference type="GO" id="GO:0005829">
    <property type="term" value="C:cytosol"/>
    <property type="evidence" value="ECO:0007669"/>
    <property type="project" value="TreeGrafter"/>
</dbReference>
<keyword evidence="1" id="KW-0560">Oxidoreductase</keyword>
<accession>A0A563UIF8</accession>
<dbReference type="CDD" id="cd19081">
    <property type="entry name" value="AKR_AKR9C1"/>
    <property type="match status" value="1"/>
</dbReference>
<gene>
    <name evidence="3" type="ORF">FPZ43_01020</name>
</gene>
<sequence length="316" mass="34723">MEKRELGKSGIKVVPLVFGGNVFGWTANEKQSFELLDAFVDAGLDFIDTADVYSYWVPGNKGGESEIIIGNWLKQSAKRDKVIIATKVGKPMGEGKKGLSKAYITKAVEDSLTRLQTDYIDLYQSHDDDQNTPIEETLETYTDLIKQGKVRAIGASNYGATRLKEALQVSADNGFARYESLQPEYNLYDREDYETQYEALCRENNLGVISYYSLASGFLTGKYRSEDDLNKSQRGGGVKKYLNPRGYKILAALDKVAKEYGTTPASVALAWVMARPGITAPIASATSIEQLQALIAATNLQLNGDAIDALTTASNY</sequence>
<dbReference type="InterPro" id="IPR050523">
    <property type="entry name" value="AKR_Detox_Biosynth"/>
</dbReference>
<reference evidence="3 4" key="1">
    <citation type="submission" date="2019-07" db="EMBL/GenBank/DDBJ databases">
        <authorList>
            <person name="Kim J."/>
        </authorList>
    </citation>
    <scope>NUCLEOTIDE SEQUENCE [LARGE SCALE GENOMIC DNA]</scope>
    <source>
        <strain evidence="4">dk17</strain>
    </source>
</reference>
<dbReference type="PANTHER" id="PTHR43364:SF6">
    <property type="entry name" value="OXIDOREDUCTASE-RELATED"/>
    <property type="match status" value="1"/>
</dbReference>
<dbReference type="Proteomes" id="UP000320042">
    <property type="component" value="Unassembled WGS sequence"/>
</dbReference>
<evidence type="ECO:0000313" key="4">
    <source>
        <dbReference type="Proteomes" id="UP000320042"/>
    </source>
</evidence>
<dbReference type="Pfam" id="PF00248">
    <property type="entry name" value="Aldo_ket_red"/>
    <property type="match status" value="1"/>
</dbReference>
<dbReference type="InterPro" id="IPR036812">
    <property type="entry name" value="NAD(P)_OxRdtase_dom_sf"/>
</dbReference>
<dbReference type="SUPFAM" id="SSF51430">
    <property type="entry name" value="NAD(P)-linked oxidoreductase"/>
    <property type="match status" value="1"/>
</dbReference>
<name>A0A563UIF8_9SPHI</name>
<dbReference type="OrthoDB" id="9773828at2"/>
<feature type="domain" description="NADP-dependent oxidoreductase" evidence="2">
    <location>
        <begin position="15"/>
        <end position="312"/>
    </location>
</feature>
<dbReference type="FunFam" id="3.20.20.100:FF:000004">
    <property type="entry name" value="Oxidoreductase, aldo/keto reductase"/>
    <property type="match status" value="1"/>
</dbReference>
<evidence type="ECO:0000259" key="2">
    <source>
        <dbReference type="Pfam" id="PF00248"/>
    </source>
</evidence>
<organism evidence="3 4">
    <name type="scientific">Mucilaginibacter pallidiroseus</name>
    <dbReference type="NCBI Taxonomy" id="2599295"/>
    <lineage>
        <taxon>Bacteria</taxon>
        <taxon>Pseudomonadati</taxon>
        <taxon>Bacteroidota</taxon>
        <taxon>Sphingobacteriia</taxon>
        <taxon>Sphingobacteriales</taxon>
        <taxon>Sphingobacteriaceae</taxon>
        <taxon>Mucilaginibacter</taxon>
    </lineage>
</organism>
<dbReference type="Gene3D" id="3.20.20.100">
    <property type="entry name" value="NADP-dependent oxidoreductase domain"/>
    <property type="match status" value="1"/>
</dbReference>
<dbReference type="EMBL" id="VOEJ01000001">
    <property type="protein sequence ID" value="TWR31096.1"/>
    <property type="molecule type" value="Genomic_DNA"/>
</dbReference>
<proteinExistence type="predicted"/>
<dbReference type="GO" id="GO:0016491">
    <property type="term" value="F:oxidoreductase activity"/>
    <property type="evidence" value="ECO:0007669"/>
    <property type="project" value="UniProtKB-KW"/>
</dbReference>
<dbReference type="AlphaFoldDB" id="A0A563UIF8"/>